<feature type="domain" description="HTH CENPB-type" evidence="7">
    <location>
        <begin position="225"/>
        <end position="302"/>
    </location>
</feature>
<dbReference type="PROSITE" id="PS51253">
    <property type="entry name" value="HTH_CENPB"/>
    <property type="match status" value="1"/>
</dbReference>
<dbReference type="SUPFAM" id="SSF46689">
    <property type="entry name" value="Homeodomain-like"/>
    <property type="match status" value="1"/>
</dbReference>
<organism evidence="8 9">
    <name type="scientific">Pararge aegeria aegeria</name>
    <dbReference type="NCBI Taxonomy" id="348720"/>
    <lineage>
        <taxon>Eukaryota</taxon>
        <taxon>Metazoa</taxon>
        <taxon>Ecdysozoa</taxon>
        <taxon>Arthropoda</taxon>
        <taxon>Hexapoda</taxon>
        <taxon>Insecta</taxon>
        <taxon>Pterygota</taxon>
        <taxon>Neoptera</taxon>
        <taxon>Endopterygota</taxon>
        <taxon>Lepidoptera</taxon>
        <taxon>Glossata</taxon>
        <taxon>Ditrysia</taxon>
        <taxon>Papilionoidea</taxon>
        <taxon>Nymphalidae</taxon>
        <taxon>Satyrinae</taxon>
        <taxon>Satyrini</taxon>
        <taxon>Parargina</taxon>
        <taxon>Pararge</taxon>
    </lineage>
</organism>
<protein>
    <submittedName>
        <fullName evidence="8">Jg2636 protein</fullName>
    </submittedName>
</protein>
<accession>A0A8S4RSR2</accession>
<evidence type="ECO:0000313" key="9">
    <source>
        <dbReference type="Proteomes" id="UP000838756"/>
    </source>
</evidence>
<feature type="region of interest" description="Disordered" evidence="5">
    <location>
        <begin position="17"/>
        <end position="45"/>
    </location>
</feature>
<dbReference type="AlphaFoldDB" id="A0A8S4RSR2"/>
<proteinExistence type="predicted"/>
<feature type="DNA-binding region" description="H-T-H motif" evidence="4">
    <location>
        <begin position="193"/>
        <end position="213"/>
    </location>
</feature>
<evidence type="ECO:0000256" key="2">
    <source>
        <dbReference type="ARBA" id="ARBA00023125"/>
    </source>
</evidence>
<evidence type="ECO:0000259" key="7">
    <source>
        <dbReference type="PROSITE" id="PS51253"/>
    </source>
</evidence>
<keyword evidence="2 4" id="KW-0238">DNA-binding</keyword>
<feature type="domain" description="HTH psq-type" evidence="6">
    <location>
        <begin position="167"/>
        <end position="217"/>
    </location>
</feature>
<dbReference type="InterPro" id="IPR007889">
    <property type="entry name" value="HTH_Psq"/>
</dbReference>
<evidence type="ECO:0000313" key="8">
    <source>
        <dbReference type="EMBL" id="CAH2239901.1"/>
    </source>
</evidence>
<comment type="subcellular location">
    <subcellularLocation>
        <location evidence="1 4">Nucleus</location>
    </subcellularLocation>
</comment>
<dbReference type="Proteomes" id="UP000838756">
    <property type="component" value="Unassembled WGS sequence"/>
</dbReference>
<dbReference type="EMBL" id="CAKXAJ010025465">
    <property type="protein sequence ID" value="CAH2239901.1"/>
    <property type="molecule type" value="Genomic_DNA"/>
</dbReference>
<keyword evidence="9" id="KW-1185">Reference proteome</keyword>
<dbReference type="PROSITE" id="PS50960">
    <property type="entry name" value="HTH_PSQ"/>
    <property type="match status" value="1"/>
</dbReference>
<evidence type="ECO:0000256" key="1">
    <source>
        <dbReference type="ARBA" id="ARBA00004123"/>
    </source>
</evidence>
<evidence type="ECO:0000256" key="5">
    <source>
        <dbReference type="SAM" id="MobiDB-lite"/>
    </source>
</evidence>
<dbReference type="InterPro" id="IPR009057">
    <property type="entry name" value="Homeodomain-like_sf"/>
</dbReference>
<dbReference type="Pfam" id="PF05225">
    <property type="entry name" value="HTH_psq"/>
    <property type="match status" value="1"/>
</dbReference>
<dbReference type="OrthoDB" id="7042322at2759"/>
<reference evidence="8" key="1">
    <citation type="submission" date="2022-03" db="EMBL/GenBank/DDBJ databases">
        <authorList>
            <person name="Lindestad O."/>
        </authorList>
    </citation>
    <scope>NUCLEOTIDE SEQUENCE</scope>
</reference>
<evidence type="ECO:0000256" key="3">
    <source>
        <dbReference type="ARBA" id="ARBA00023242"/>
    </source>
</evidence>
<keyword evidence="3 4" id="KW-0539">Nucleus</keyword>
<gene>
    <name evidence="8" type="primary">jg2636</name>
    <name evidence="8" type="ORF">PAEG_LOCUS16537</name>
</gene>
<feature type="region of interest" description="Disordered" evidence="5">
    <location>
        <begin position="78"/>
        <end position="118"/>
    </location>
</feature>
<dbReference type="GO" id="GO:0003677">
    <property type="term" value="F:DNA binding"/>
    <property type="evidence" value="ECO:0007669"/>
    <property type="project" value="UniProtKB-UniRule"/>
</dbReference>
<sequence>MTDGSETWSLAMWTKIVVQPGPGPGDVSAPGPRRGKTGPAPVSRAPSVWPHAVSLPAPAPRCCPPAAYRLPHHTIHSPSAPDAPPWTKIVVQPGPGPGDVSAPGPRRGKTGPAPVSRAPSVWPHAVSLPAPAPRCCPPAAYRLPHHTIHSPSAPDAPPTVMVRKYERMSGRQSWNEEEMAKAVAAVVSGKMGYKLAARTFHIPRSTLQRRASKVRYQQPDDPKPLMGHYRRVFTENQEKDLVGYIKSMEKYFMGVSRRDIRELAFQYAEDNNLNHPFDCNTRMAGEDWVRNFLKRNPELLHKSERDYEPVNFDQFYHFMCQS</sequence>
<dbReference type="Gene3D" id="1.10.10.60">
    <property type="entry name" value="Homeodomain-like"/>
    <property type="match status" value="1"/>
</dbReference>
<dbReference type="InterPro" id="IPR006600">
    <property type="entry name" value="HTH_CenpB_DNA-bd_dom"/>
</dbReference>
<evidence type="ECO:0000256" key="4">
    <source>
        <dbReference type="PROSITE-ProRule" id="PRU00320"/>
    </source>
</evidence>
<comment type="caution">
    <text evidence="8">The sequence shown here is derived from an EMBL/GenBank/DDBJ whole genome shotgun (WGS) entry which is preliminary data.</text>
</comment>
<name>A0A8S4RSR2_9NEOP</name>
<dbReference type="GO" id="GO:0005634">
    <property type="term" value="C:nucleus"/>
    <property type="evidence" value="ECO:0007669"/>
    <property type="project" value="UniProtKB-SubCell"/>
</dbReference>
<evidence type="ECO:0000259" key="6">
    <source>
        <dbReference type="PROSITE" id="PS50960"/>
    </source>
</evidence>